<feature type="domain" description="Barstar (barnase inhibitor)" evidence="2">
    <location>
        <begin position="5"/>
        <end position="92"/>
    </location>
</feature>
<dbReference type="InterPro" id="IPR035905">
    <property type="entry name" value="Barstar-like_sf"/>
</dbReference>
<dbReference type="Pfam" id="PF01337">
    <property type="entry name" value="Barstar"/>
    <property type="match status" value="1"/>
</dbReference>
<evidence type="ECO:0000259" key="2">
    <source>
        <dbReference type="Pfam" id="PF01337"/>
    </source>
</evidence>
<gene>
    <name evidence="3" type="ORF">WJX68_10315</name>
</gene>
<comment type="caution">
    <text evidence="3">The sequence shown here is derived from an EMBL/GenBank/DDBJ whole genome shotgun (WGS) entry which is preliminary data.</text>
</comment>
<protein>
    <submittedName>
        <fullName evidence="3">Barstar family protein</fullName>
    </submittedName>
</protein>
<evidence type="ECO:0000313" key="4">
    <source>
        <dbReference type="Proteomes" id="UP001364211"/>
    </source>
</evidence>
<proteinExistence type="inferred from homology"/>
<organism evidence="3 4">
    <name type="scientific">Pseudonocardia spirodelae</name>
    <dbReference type="NCBI Taxonomy" id="3133431"/>
    <lineage>
        <taxon>Bacteria</taxon>
        <taxon>Bacillati</taxon>
        <taxon>Actinomycetota</taxon>
        <taxon>Actinomycetes</taxon>
        <taxon>Pseudonocardiales</taxon>
        <taxon>Pseudonocardiaceae</taxon>
        <taxon>Pseudonocardia</taxon>
    </lineage>
</organism>
<keyword evidence="4" id="KW-1185">Reference proteome</keyword>
<dbReference type="CDD" id="cd05141">
    <property type="entry name" value="Barstar_evA4336-like"/>
    <property type="match status" value="1"/>
</dbReference>
<reference evidence="3 4" key="1">
    <citation type="submission" date="2024-03" db="EMBL/GenBank/DDBJ databases">
        <title>Draft genome sequence of Pseudonocardia sp. DW16-2.</title>
        <authorList>
            <person name="Duangmal K."/>
        </authorList>
    </citation>
    <scope>NUCLEOTIDE SEQUENCE [LARGE SCALE GENOMIC DNA]</scope>
    <source>
        <strain evidence="3 4">DW16-2</strain>
    </source>
</reference>
<dbReference type="Gene3D" id="3.30.370.10">
    <property type="entry name" value="Barstar-like"/>
    <property type="match status" value="1"/>
</dbReference>
<evidence type="ECO:0000256" key="1">
    <source>
        <dbReference type="ARBA" id="ARBA00006845"/>
    </source>
</evidence>
<sequence>MVAVVEGVADRAATLAAFGEALSFPGYYGHNLDALADCLSDLSWLPPGPVELVVADGGLAAADPRTHAAVLSVLADAVAATAGTPHPLRVTLAGPGESPAV</sequence>
<accession>A0ABU8T5T7</accession>
<dbReference type="EMBL" id="JBBJUP010000007">
    <property type="protein sequence ID" value="MEJ8279324.1"/>
    <property type="molecule type" value="Genomic_DNA"/>
</dbReference>
<comment type="similarity">
    <text evidence="1">Belongs to the barstar family.</text>
</comment>
<name>A0ABU8T5T7_9PSEU</name>
<evidence type="ECO:0000313" key="3">
    <source>
        <dbReference type="EMBL" id="MEJ8279324.1"/>
    </source>
</evidence>
<dbReference type="InterPro" id="IPR000468">
    <property type="entry name" value="Barstar"/>
</dbReference>
<dbReference type="Proteomes" id="UP001364211">
    <property type="component" value="Unassembled WGS sequence"/>
</dbReference>
<dbReference type="SUPFAM" id="SSF52038">
    <property type="entry name" value="Barstar-related"/>
    <property type="match status" value="1"/>
</dbReference>